<evidence type="ECO:0000256" key="6">
    <source>
        <dbReference type="ARBA" id="ARBA00023004"/>
    </source>
</evidence>
<keyword evidence="10" id="KW-1185">Reference proteome</keyword>
<dbReference type="NCBIfam" id="TIGR00238">
    <property type="entry name" value="KamA family radical SAM protein"/>
    <property type="match status" value="1"/>
</dbReference>
<proteinExistence type="predicted"/>
<dbReference type="PIRSF" id="PIRSF004911">
    <property type="entry name" value="DUF160"/>
    <property type="match status" value="1"/>
</dbReference>
<evidence type="ECO:0000313" key="9">
    <source>
        <dbReference type="EMBL" id="UWP59285.1"/>
    </source>
</evidence>
<keyword evidence="4" id="KW-0479">Metal-binding</keyword>
<dbReference type="InterPro" id="IPR003739">
    <property type="entry name" value="Lys_aminomutase/Glu_NH3_mut"/>
</dbReference>
<evidence type="ECO:0000256" key="7">
    <source>
        <dbReference type="ARBA" id="ARBA00023014"/>
    </source>
</evidence>
<dbReference type="Gene3D" id="3.20.20.70">
    <property type="entry name" value="Aldolase class I"/>
    <property type="match status" value="1"/>
</dbReference>
<evidence type="ECO:0000256" key="4">
    <source>
        <dbReference type="ARBA" id="ARBA00022723"/>
    </source>
</evidence>
<dbReference type="PROSITE" id="PS51918">
    <property type="entry name" value="RADICAL_SAM"/>
    <property type="match status" value="1"/>
</dbReference>
<reference evidence="9" key="1">
    <citation type="journal article" date="2022" name="Cell">
        <title>Design, construction, and in vivo augmentation of a complex gut microbiome.</title>
        <authorList>
            <person name="Cheng A.G."/>
            <person name="Ho P.Y."/>
            <person name="Aranda-Diaz A."/>
            <person name="Jain S."/>
            <person name="Yu F.B."/>
            <person name="Meng X."/>
            <person name="Wang M."/>
            <person name="Iakiviak M."/>
            <person name="Nagashima K."/>
            <person name="Zhao A."/>
            <person name="Murugkar P."/>
            <person name="Patil A."/>
            <person name="Atabakhsh K."/>
            <person name="Weakley A."/>
            <person name="Yan J."/>
            <person name="Brumbaugh A.R."/>
            <person name="Higginbottom S."/>
            <person name="Dimas A."/>
            <person name="Shiver A.L."/>
            <person name="Deutschbauer A."/>
            <person name="Neff N."/>
            <person name="Sonnenburg J.L."/>
            <person name="Huang K.C."/>
            <person name="Fischbach M.A."/>
        </authorList>
    </citation>
    <scope>NUCLEOTIDE SEQUENCE</scope>
    <source>
        <strain evidence="9">DSM 19829</strain>
    </source>
</reference>
<keyword evidence="2" id="KW-0004">4Fe-4S</keyword>
<dbReference type="Proteomes" id="UP001060164">
    <property type="component" value="Chromosome"/>
</dbReference>
<evidence type="ECO:0000313" key="10">
    <source>
        <dbReference type="Proteomes" id="UP001060164"/>
    </source>
</evidence>
<feature type="domain" description="Radical SAM core" evidence="8">
    <location>
        <begin position="93"/>
        <end position="309"/>
    </location>
</feature>
<dbReference type="RefSeq" id="WP_028529851.1">
    <property type="nucleotide sequence ID" value="NZ_CABLBR010000035.1"/>
</dbReference>
<dbReference type="SFLD" id="SFLDS00029">
    <property type="entry name" value="Radical_SAM"/>
    <property type="match status" value="1"/>
</dbReference>
<accession>A0ABY5VH94</accession>
<dbReference type="SFLD" id="SFLDG01070">
    <property type="entry name" value="PLP-dependent"/>
    <property type="match status" value="1"/>
</dbReference>
<keyword evidence="5" id="KW-0663">Pyridoxal phosphate</keyword>
<evidence type="ECO:0000256" key="5">
    <source>
        <dbReference type="ARBA" id="ARBA00022898"/>
    </source>
</evidence>
<keyword evidence="7" id="KW-0411">Iron-sulfur</keyword>
<organism evidence="9 10">
    <name type="scientific">Ruminococcus gauvreauii</name>
    <dbReference type="NCBI Taxonomy" id="438033"/>
    <lineage>
        <taxon>Bacteria</taxon>
        <taxon>Bacillati</taxon>
        <taxon>Bacillota</taxon>
        <taxon>Clostridia</taxon>
        <taxon>Eubacteriales</taxon>
        <taxon>Oscillospiraceae</taxon>
        <taxon>Ruminococcus</taxon>
    </lineage>
</organism>
<dbReference type="EMBL" id="CP102290">
    <property type="protein sequence ID" value="UWP59285.1"/>
    <property type="molecule type" value="Genomic_DNA"/>
</dbReference>
<dbReference type="Pfam" id="PF04055">
    <property type="entry name" value="Radical_SAM"/>
    <property type="match status" value="1"/>
</dbReference>
<evidence type="ECO:0000259" key="8">
    <source>
        <dbReference type="PROSITE" id="PS51918"/>
    </source>
</evidence>
<protein>
    <submittedName>
        <fullName evidence="9">KamA family radical SAM protein</fullName>
    </submittedName>
</protein>
<dbReference type="InterPro" id="IPR007197">
    <property type="entry name" value="rSAM"/>
</dbReference>
<dbReference type="PANTHER" id="PTHR30538:SF0">
    <property type="entry name" value="L-LYSINE 2,3-AMINOMUTASE AQ_1632-RELATED"/>
    <property type="match status" value="1"/>
</dbReference>
<dbReference type="CDD" id="cd01335">
    <property type="entry name" value="Radical_SAM"/>
    <property type="match status" value="1"/>
</dbReference>
<keyword evidence="3" id="KW-0949">S-adenosyl-L-methionine</keyword>
<evidence type="ECO:0000256" key="3">
    <source>
        <dbReference type="ARBA" id="ARBA00022691"/>
    </source>
</evidence>
<dbReference type="SUPFAM" id="SSF102114">
    <property type="entry name" value="Radical SAM enzymes"/>
    <property type="match status" value="1"/>
</dbReference>
<evidence type="ECO:0000256" key="1">
    <source>
        <dbReference type="ARBA" id="ARBA00001933"/>
    </source>
</evidence>
<name>A0ABY5VH94_9FIRM</name>
<keyword evidence="6" id="KW-0408">Iron</keyword>
<sequence>MKWKEELRHNITEACEVRDLLKLGAAEEEQMCRILERFPMTIPRYYYSLIDRKHPDQDPIRKMCIPSVGETDLSGKFDTSGEAENTVMPGMQHKYRETVMILSTNRCAMYCRHCFRKRLVGISEDETAENMEDMAAYVRMHKEISNVLISGGDAFLNSNEVIRRYLEAFSCIEHLDLIRFGTRTLVTLPMRVSEDPELVEMLKEYNRKKKIYVMTHVNHPKELTDETKRAVRLLTDAGITVKNQMVLLKGVNDSKETAGRLLRELTACGIIPYYIFQCRPVAGVKNQFQVPLERGYDIVEEAKNQQNGQGKCLRYVMSHVAGKIEILGNLPDGQMLFKYHQAKDEGNRGRIFTKMLDAGQTWLDEIP</sequence>
<gene>
    <name evidence="9" type="ORF">NQ502_18285</name>
</gene>
<dbReference type="InterPro" id="IPR058240">
    <property type="entry name" value="rSAM_sf"/>
</dbReference>
<dbReference type="PANTHER" id="PTHR30538">
    <property type="entry name" value="LYSINE 2,3-AMINOMUTASE-RELATED"/>
    <property type="match status" value="1"/>
</dbReference>
<dbReference type="InterPro" id="IPR013785">
    <property type="entry name" value="Aldolase_TIM"/>
</dbReference>
<evidence type="ECO:0000256" key="2">
    <source>
        <dbReference type="ARBA" id="ARBA00022485"/>
    </source>
</evidence>
<comment type="cofactor">
    <cofactor evidence="1">
        <name>pyridoxal 5'-phosphate</name>
        <dbReference type="ChEBI" id="CHEBI:597326"/>
    </cofactor>
</comment>